<name>E0I3R8_9BACL</name>
<evidence type="ECO:0000259" key="10">
    <source>
        <dbReference type="PROSITE" id="PS51192"/>
    </source>
</evidence>
<dbReference type="eggNOG" id="COG1061">
    <property type="taxonomic scope" value="Bacteria"/>
</dbReference>
<dbReference type="CDD" id="cd18789">
    <property type="entry name" value="SF2_C_XPB"/>
    <property type="match status" value="1"/>
</dbReference>
<evidence type="ECO:0000256" key="3">
    <source>
        <dbReference type="ARBA" id="ARBA00022801"/>
    </source>
</evidence>
<dbReference type="GO" id="GO:0003677">
    <property type="term" value="F:DNA binding"/>
    <property type="evidence" value="ECO:0007669"/>
    <property type="project" value="InterPro"/>
</dbReference>
<sequence>MHTASVNASTPKPLIVLADLTVLLDERMQESQAAREALSRFADLEKSPSFIHTYRISPLSLWNAASSGIAANVVLDTLARFNRYHVPKGVEDRIRELMERFGRLRLDRCANDKLRLTGDEALLAAIRLEPSIQACLESNGNQSGLSVRGDRRGAIKRELTRLGYPVIDCAGYRMGELLAVTLRSKTKNGSPFVLRDYQHEAVERFHEEGTVAGGSGVMVLPCGAGKTIIGIGAVARLQCATLIVTSSLTSVQQWKSELLDKTTLEEEAIGEYSSQSKQVRPITIATYNMLATGGGAEGEYRHMALFNERDWGLIIYDEVHMLPAPVFRLTAELQATRRLGLTATLIREDGRETDVFSLIGPKRYELPWKELERQGQIAELRCEEVRVPLPDGVAHSYWTSDARTRTRMAAENPNKTAVVRQLLERHRDKPALVIGAYLSQLKQIAASLDAPLLTGEMAHNERTHIYESFRRGEHPVLVVSKIANFAVDLPDAAIAVQVSGTFGSRQEEAQRIGRLLRPKKEHNEAVFYTLVSEGTKEVDYAMKRQQFMTEQGYRYGMSAVQIGEEGRT</sequence>
<dbReference type="SUPFAM" id="SSF52540">
    <property type="entry name" value="P-loop containing nucleoside triphosphate hydrolases"/>
    <property type="match status" value="2"/>
</dbReference>
<dbReference type="PANTHER" id="PTHR11274">
    <property type="entry name" value="RAD25/XP-B DNA REPAIR HELICASE"/>
    <property type="match status" value="1"/>
</dbReference>
<feature type="domain" description="Helicase C-terminal" evidence="11">
    <location>
        <begin position="418"/>
        <end position="568"/>
    </location>
</feature>
<keyword evidence="13" id="KW-1185">Reference proteome</keyword>
<keyword evidence="2" id="KW-0547">Nucleotide-binding</keyword>
<dbReference type="Proteomes" id="UP000005387">
    <property type="component" value="Unassembled WGS sequence"/>
</dbReference>
<dbReference type="InterPro" id="IPR032830">
    <property type="entry name" value="XPB/Ssl2_N"/>
</dbReference>
<evidence type="ECO:0000256" key="8">
    <source>
        <dbReference type="ARBA" id="ARBA00034808"/>
    </source>
</evidence>
<comment type="catalytic activity">
    <reaction evidence="7">
        <text>Couples ATP hydrolysis with the unwinding of duplex DNA by translocating in the 3'-5' direction.</text>
        <dbReference type="EC" id="5.6.2.4"/>
    </reaction>
</comment>
<dbReference type="SMART" id="SM00487">
    <property type="entry name" value="DEXDc"/>
    <property type="match status" value="1"/>
</dbReference>
<evidence type="ECO:0000256" key="2">
    <source>
        <dbReference type="ARBA" id="ARBA00022741"/>
    </source>
</evidence>
<dbReference type="EMBL" id="AEDD01000001">
    <property type="protein sequence ID" value="EFM12932.1"/>
    <property type="molecule type" value="Genomic_DNA"/>
</dbReference>
<dbReference type="InterPro" id="IPR014001">
    <property type="entry name" value="Helicase_ATP-bd"/>
</dbReference>
<dbReference type="InterPro" id="IPR027417">
    <property type="entry name" value="P-loop_NTPase"/>
</dbReference>
<dbReference type="PANTHER" id="PTHR11274:SF0">
    <property type="entry name" value="GENERAL TRANSCRIPTION AND DNA REPAIR FACTOR IIH HELICASE SUBUNIT XPB"/>
    <property type="match status" value="1"/>
</dbReference>
<dbReference type="EC" id="5.6.2.4" evidence="8"/>
<keyword evidence="5" id="KW-0067">ATP-binding</keyword>
<keyword evidence="4" id="KW-0347">Helicase</keyword>
<accession>E0I3R8</accession>
<evidence type="ECO:0000256" key="7">
    <source>
        <dbReference type="ARBA" id="ARBA00034617"/>
    </source>
</evidence>
<dbReference type="SMART" id="SM00490">
    <property type="entry name" value="HELICc"/>
    <property type="match status" value="1"/>
</dbReference>
<dbReference type="Pfam" id="PF13625">
    <property type="entry name" value="Helicase_C_3"/>
    <property type="match status" value="1"/>
</dbReference>
<comment type="catalytic activity">
    <reaction evidence="9">
        <text>ATP + H2O = ADP + phosphate + H(+)</text>
        <dbReference type="Rhea" id="RHEA:13065"/>
        <dbReference type="ChEBI" id="CHEBI:15377"/>
        <dbReference type="ChEBI" id="CHEBI:15378"/>
        <dbReference type="ChEBI" id="CHEBI:30616"/>
        <dbReference type="ChEBI" id="CHEBI:43474"/>
        <dbReference type="ChEBI" id="CHEBI:456216"/>
        <dbReference type="EC" id="5.6.2.4"/>
    </reaction>
</comment>
<dbReference type="Gene3D" id="3.40.50.300">
    <property type="entry name" value="P-loop containing nucleotide triphosphate hydrolases"/>
    <property type="match status" value="2"/>
</dbReference>
<organism evidence="12 13">
    <name type="scientific">Paenibacillus curdlanolyticus YK9</name>
    <dbReference type="NCBI Taxonomy" id="717606"/>
    <lineage>
        <taxon>Bacteria</taxon>
        <taxon>Bacillati</taxon>
        <taxon>Bacillota</taxon>
        <taxon>Bacilli</taxon>
        <taxon>Bacillales</taxon>
        <taxon>Paenibacillaceae</taxon>
        <taxon>Paenibacillus</taxon>
    </lineage>
</organism>
<dbReference type="GO" id="GO:0005524">
    <property type="term" value="F:ATP binding"/>
    <property type="evidence" value="ECO:0007669"/>
    <property type="project" value="UniProtKB-KW"/>
</dbReference>
<reference evidence="12 13" key="1">
    <citation type="submission" date="2010-07" db="EMBL/GenBank/DDBJ databases">
        <title>The draft genome of Paenibacillus curdlanolyticus YK9.</title>
        <authorList>
            <consortium name="US DOE Joint Genome Institute (JGI-PGF)"/>
            <person name="Lucas S."/>
            <person name="Copeland A."/>
            <person name="Lapidus A."/>
            <person name="Cheng J.-F."/>
            <person name="Bruce D."/>
            <person name="Goodwin L."/>
            <person name="Pitluck S."/>
            <person name="Land M.L."/>
            <person name="Hauser L."/>
            <person name="Chang Y.-J."/>
            <person name="Jeffries C."/>
            <person name="Anderson I.J."/>
            <person name="Johnson E."/>
            <person name="Loganathan U."/>
            <person name="Mulhopadhyay B."/>
            <person name="Kyrpides N."/>
            <person name="Woyke T.J."/>
        </authorList>
    </citation>
    <scope>NUCLEOTIDE SEQUENCE [LARGE SCALE GENOMIC DNA]</scope>
    <source>
        <strain evidence="12 13">YK9</strain>
    </source>
</reference>
<feature type="domain" description="Helicase ATP-binding" evidence="10">
    <location>
        <begin position="207"/>
        <end position="363"/>
    </location>
</feature>
<evidence type="ECO:0000256" key="6">
    <source>
        <dbReference type="ARBA" id="ARBA00023235"/>
    </source>
</evidence>
<dbReference type="AlphaFoldDB" id="E0I3R8"/>
<dbReference type="PROSITE" id="PS51194">
    <property type="entry name" value="HELICASE_CTER"/>
    <property type="match status" value="1"/>
</dbReference>
<dbReference type="STRING" id="717606.PaecuDRAFT_0443"/>
<keyword evidence="3" id="KW-0378">Hydrolase</keyword>
<dbReference type="InterPro" id="IPR001650">
    <property type="entry name" value="Helicase_C-like"/>
</dbReference>
<dbReference type="InterPro" id="IPR006935">
    <property type="entry name" value="Helicase/UvrB_N"/>
</dbReference>
<evidence type="ECO:0000256" key="1">
    <source>
        <dbReference type="ARBA" id="ARBA00006637"/>
    </source>
</evidence>
<proteinExistence type="inferred from homology"/>
<evidence type="ECO:0000259" key="11">
    <source>
        <dbReference type="PROSITE" id="PS51194"/>
    </source>
</evidence>
<dbReference type="NCBIfam" id="NF045503">
    <property type="entry name" value="repair_heli_XPB"/>
    <property type="match status" value="1"/>
</dbReference>
<evidence type="ECO:0000256" key="5">
    <source>
        <dbReference type="ARBA" id="ARBA00022840"/>
    </source>
</evidence>
<dbReference type="PROSITE" id="PS51192">
    <property type="entry name" value="HELICASE_ATP_BIND_1"/>
    <property type="match status" value="1"/>
</dbReference>
<dbReference type="InterPro" id="IPR050615">
    <property type="entry name" value="ATP-dep_DNA_Helicase"/>
</dbReference>
<evidence type="ECO:0000313" key="12">
    <source>
        <dbReference type="EMBL" id="EFM12932.1"/>
    </source>
</evidence>
<evidence type="ECO:0000256" key="9">
    <source>
        <dbReference type="ARBA" id="ARBA00048988"/>
    </source>
</evidence>
<keyword evidence="6" id="KW-0413">Isomerase</keyword>
<protein>
    <recommendedName>
        <fullName evidence="8">DNA 3'-5' helicase</fullName>
        <ecNumber evidence="8">5.6.2.4</ecNumber>
    </recommendedName>
</protein>
<dbReference type="Pfam" id="PF16203">
    <property type="entry name" value="ERCC3_RAD25_C"/>
    <property type="match status" value="1"/>
</dbReference>
<gene>
    <name evidence="12" type="ORF">PaecuDRAFT_0443</name>
</gene>
<evidence type="ECO:0000256" key="4">
    <source>
        <dbReference type="ARBA" id="ARBA00022806"/>
    </source>
</evidence>
<dbReference type="GO" id="GO:0016787">
    <property type="term" value="F:hydrolase activity"/>
    <property type="evidence" value="ECO:0007669"/>
    <property type="project" value="UniProtKB-KW"/>
</dbReference>
<evidence type="ECO:0000313" key="13">
    <source>
        <dbReference type="Proteomes" id="UP000005387"/>
    </source>
</evidence>
<comment type="similarity">
    <text evidence="1">Belongs to the helicase family. RAD25/XPB subfamily.</text>
</comment>
<dbReference type="PRINTS" id="PR00851">
    <property type="entry name" value="XRODRMPGMNTB"/>
</dbReference>
<dbReference type="InterPro" id="IPR032438">
    <property type="entry name" value="ERCC3_RAD25_C"/>
</dbReference>
<dbReference type="GO" id="GO:0043138">
    <property type="term" value="F:3'-5' DNA helicase activity"/>
    <property type="evidence" value="ECO:0007669"/>
    <property type="project" value="UniProtKB-EC"/>
</dbReference>
<dbReference type="Pfam" id="PF04851">
    <property type="entry name" value="ResIII"/>
    <property type="match status" value="1"/>
</dbReference>